<sequence>MTELRSPLVCGALGRYDRDRVGRVAAALGGDDVRFVHEDSTSVLAMDREPLRWGRRRHRGLGWIDGLPWRAGAIDWQDAARRGACGLVLDGRHRRLHTSVNGLGSIYWTVDDGALYFSSRIEPLVRSSPRLLTIDWDAWSSIIALRYPASDRTPFAEVRRLQPWSTLTWERGRAHRAAPTWPWAEAERNLSGPEAGAALAQSLRDTVSAVGRPTLVPLSGGRDSRMLACAFAEAGLAARAVSVSDDEGGDFEEALARPVADALGLDLEVLRAAAGNYPRNWETRARLVEHQFVDHAWLVPLSRHLARQDLPVSDGFAMDVLLGRGKRFFTAETLDRSDPRRASLALFDSVRRFGHAHLALAEDVRAPLLDRARGLFLEVAAEFEGAPQQAPLTFYRTRTVRGVACYPTGLLGRRSHIVAPAASHDFAMASFSATEAAAHDDGLYARAFEALAPEIGRMPSTATSPRPPGGRLRLWCSGPAVAAHRERLAEGPLAGVLAPELTTWLDAPDRGEPGPDLRLGLEGISLLHSWWARYRDVLREVDLRDLTG</sequence>
<dbReference type="Proteomes" id="UP001501161">
    <property type="component" value="Unassembled WGS sequence"/>
</dbReference>
<comment type="caution">
    <text evidence="1">The sequence shown here is derived from an EMBL/GenBank/DDBJ whole genome shotgun (WGS) entry which is preliminary data.</text>
</comment>
<dbReference type="InterPro" id="IPR014729">
    <property type="entry name" value="Rossmann-like_a/b/a_fold"/>
</dbReference>
<evidence type="ECO:0008006" key="3">
    <source>
        <dbReference type="Google" id="ProtNLM"/>
    </source>
</evidence>
<accession>A0ABN2XTY5</accession>
<organism evidence="1 2">
    <name type="scientific">Nocardioides furvisabuli</name>
    <dbReference type="NCBI Taxonomy" id="375542"/>
    <lineage>
        <taxon>Bacteria</taxon>
        <taxon>Bacillati</taxon>
        <taxon>Actinomycetota</taxon>
        <taxon>Actinomycetes</taxon>
        <taxon>Propionibacteriales</taxon>
        <taxon>Nocardioidaceae</taxon>
        <taxon>Nocardioides</taxon>
    </lineage>
</organism>
<dbReference type="RefSeq" id="WP_231250718.1">
    <property type="nucleotide sequence ID" value="NZ_BAAAMQ010000017.1"/>
</dbReference>
<evidence type="ECO:0000313" key="1">
    <source>
        <dbReference type="EMBL" id="GAA2117150.1"/>
    </source>
</evidence>
<gene>
    <name evidence="1" type="ORF">GCM10009726_37150</name>
</gene>
<dbReference type="InterPro" id="IPR029055">
    <property type="entry name" value="Ntn_hydrolases_N"/>
</dbReference>
<keyword evidence="2" id="KW-1185">Reference proteome</keyword>
<dbReference type="SUPFAM" id="SSF52402">
    <property type="entry name" value="Adenine nucleotide alpha hydrolases-like"/>
    <property type="match status" value="1"/>
</dbReference>
<dbReference type="SUPFAM" id="SSF56235">
    <property type="entry name" value="N-terminal nucleophile aminohydrolases (Ntn hydrolases)"/>
    <property type="match status" value="1"/>
</dbReference>
<dbReference type="EMBL" id="BAAAMQ010000017">
    <property type="protein sequence ID" value="GAA2117150.1"/>
    <property type="molecule type" value="Genomic_DNA"/>
</dbReference>
<name>A0ABN2XTY5_9ACTN</name>
<protein>
    <recommendedName>
        <fullName evidence="3">Asparagine synthetase domain-containing protein</fullName>
    </recommendedName>
</protein>
<reference evidence="1 2" key="1">
    <citation type="journal article" date="2019" name="Int. J. Syst. Evol. Microbiol.">
        <title>The Global Catalogue of Microorganisms (GCM) 10K type strain sequencing project: providing services to taxonomists for standard genome sequencing and annotation.</title>
        <authorList>
            <consortium name="The Broad Institute Genomics Platform"/>
            <consortium name="The Broad Institute Genome Sequencing Center for Infectious Disease"/>
            <person name="Wu L."/>
            <person name="Ma J."/>
        </authorList>
    </citation>
    <scope>NUCLEOTIDE SEQUENCE [LARGE SCALE GENOMIC DNA]</scope>
    <source>
        <strain evidence="1 2">JCM 13813</strain>
    </source>
</reference>
<evidence type="ECO:0000313" key="2">
    <source>
        <dbReference type="Proteomes" id="UP001501161"/>
    </source>
</evidence>
<dbReference type="Gene3D" id="3.40.50.620">
    <property type="entry name" value="HUPs"/>
    <property type="match status" value="1"/>
</dbReference>
<proteinExistence type="predicted"/>